<accession>A0A512HAQ4</accession>
<dbReference type="PANTHER" id="PTHR43194">
    <property type="entry name" value="HYDROLASE ALPHA/BETA FOLD FAMILY"/>
    <property type="match status" value="1"/>
</dbReference>
<dbReference type="Gene3D" id="3.40.50.1820">
    <property type="entry name" value="alpha/beta hydrolase"/>
    <property type="match status" value="1"/>
</dbReference>
<keyword evidence="3" id="KW-1185">Reference proteome</keyword>
<dbReference type="EMBL" id="BJZO01000084">
    <property type="protein sequence ID" value="GEO82508.1"/>
    <property type="molecule type" value="Genomic_DNA"/>
</dbReference>
<dbReference type="Pfam" id="PF12146">
    <property type="entry name" value="Hydrolase_4"/>
    <property type="match status" value="1"/>
</dbReference>
<evidence type="ECO:0000313" key="2">
    <source>
        <dbReference type="EMBL" id="GEO82508.1"/>
    </source>
</evidence>
<gene>
    <name evidence="2" type="ORF">ROR02_26390</name>
</gene>
<proteinExistence type="predicted"/>
<dbReference type="SUPFAM" id="SSF53474">
    <property type="entry name" value="alpha/beta-Hydrolases"/>
    <property type="match status" value="1"/>
</dbReference>
<name>A0A512HAQ4_9PROT</name>
<reference evidence="2 3" key="1">
    <citation type="submission" date="2019-07" db="EMBL/GenBank/DDBJ databases">
        <title>Whole genome shotgun sequence of Rhodospirillum oryzae NBRC 107573.</title>
        <authorList>
            <person name="Hosoyama A."/>
            <person name="Uohara A."/>
            <person name="Ohji S."/>
            <person name="Ichikawa N."/>
        </authorList>
    </citation>
    <scope>NUCLEOTIDE SEQUENCE [LARGE SCALE GENOMIC DNA]</scope>
    <source>
        <strain evidence="2 3">NBRC 107573</strain>
    </source>
</reference>
<dbReference type="InterPro" id="IPR022742">
    <property type="entry name" value="Hydrolase_4"/>
</dbReference>
<dbReference type="InterPro" id="IPR050228">
    <property type="entry name" value="Carboxylesterase_BioH"/>
</dbReference>
<organism evidence="2 3">
    <name type="scientific">Pararhodospirillum oryzae</name>
    <dbReference type="NCBI Taxonomy" id="478448"/>
    <lineage>
        <taxon>Bacteria</taxon>
        <taxon>Pseudomonadati</taxon>
        <taxon>Pseudomonadota</taxon>
        <taxon>Alphaproteobacteria</taxon>
        <taxon>Rhodospirillales</taxon>
        <taxon>Rhodospirillaceae</taxon>
        <taxon>Pararhodospirillum</taxon>
    </lineage>
</organism>
<dbReference type="InterPro" id="IPR029058">
    <property type="entry name" value="AB_hydrolase_fold"/>
</dbReference>
<evidence type="ECO:0000313" key="3">
    <source>
        <dbReference type="Proteomes" id="UP000321567"/>
    </source>
</evidence>
<comment type="caution">
    <text evidence="2">The sequence shown here is derived from an EMBL/GenBank/DDBJ whole genome shotgun (WGS) entry which is preliminary data.</text>
</comment>
<dbReference type="OrthoDB" id="3647650at2"/>
<dbReference type="AlphaFoldDB" id="A0A512HAQ4"/>
<protein>
    <recommendedName>
        <fullName evidence="1">Serine aminopeptidase S33 domain-containing protein</fullName>
    </recommendedName>
</protein>
<dbReference type="PANTHER" id="PTHR43194:SF2">
    <property type="entry name" value="PEROXISOMAL MEMBRANE PROTEIN LPX1"/>
    <property type="match status" value="1"/>
</dbReference>
<feature type="domain" description="Serine aminopeptidase S33" evidence="1">
    <location>
        <begin position="77"/>
        <end position="190"/>
    </location>
</feature>
<sequence length="290" mass="30494">MPVTVAGSVVAGLLGAAVVVGAARTWLIRAFRIQERDPRLAAPGGSETAPEGVAARVPTRRNRTLAARVFLPHPGRPVAVVVHGWGAGGADMLVLTEPLRRAGFNAVIFDARAHGASDDESFASLPRFAEDTEAVMDWLAARGLGPVALIGHSVGAGAVLLVASRRPEVAAVVALSPFSHPRPIMNTWLAAHGIRWRPVQDALNRLVELSIGHRFDTIAPVNTIKAITAPVLIVHGTADQTVPPWHAEAVAAARPDVPLMRLPGVGHDDTPGFTRHLDAVLGWLKGVVPG</sequence>
<evidence type="ECO:0000259" key="1">
    <source>
        <dbReference type="Pfam" id="PF12146"/>
    </source>
</evidence>
<dbReference type="Proteomes" id="UP000321567">
    <property type="component" value="Unassembled WGS sequence"/>
</dbReference>